<organism evidence="1 2">
    <name type="scientific">Rhodoferax koreensis</name>
    <dbReference type="NCBI Taxonomy" id="1842727"/>
    <lineage>
        <taxon>Bacteria</taxon>
        <taxon>Pseudomonadati</taxon>
        <taxon>Pseudomonadota</taxon>
        <taxon>Betaproteobacteria</taxon>
        <taxon>Burkholderiales</taxon>
        <taxon>Comamonadaceae</taxon>
        <taxon>Rhodoferax</taxon>
    </lineage>
</organism>
<accession>A0A1P8K2L6</accession>
<dbReference type="STRING" id="1842727.RD110_25675"/>
<evidence type="ECO:0000313" key="2">
    <source>
        <dbReference type="Proteomes" id="UP000186609"/>
    </source>
</evidence>
<evidence type="ECO:0008006" key="3">
    <source>
        <dbReference type="Google" id="ProtNLM"/>
    </source>
</evidence>
<dbReference type="OrthoDB" id="6899345at2"/>
<dbReference type="InterPro" id="IPR035709">
    <property type="entry name" value="YoaB-like"/>
</dbReference>
<reference evidence="1 2" key="1">
    <citation type="submission" date="2017-01" db="EMBL/GenBank/DDBJ databases">
        <authorList>
            <person name="Mah S.A."/>
            <person name="Swanson W.J."/>
            <person name="Moy G.W."/>
            <person name="Vacquier V.D."/>
        </authorList>
    </citation>
    <scope>NUCLEOTIDE SEQUENCE [LARGE SCALE GENOMIC DNA]</scope>
    <source>
        <strain evidence="1 2">DCY110</strain>
    </source>
</reference>
<sequence>MSDIQRYESTPRLSRAVVHNGLVHLAGITSAVRDGDITVQTKSVLDTIDARLASVGSSKERILSAQIWLKDIDADFAAMNAVWEAWVPASGSPARATCEAKLAAPNLLIEIIVVAAAG</sequence>
<dbReference type="KEGG" id="rhy:RD110_25675"/>
<dbReference type="Pfam" id="PF01042">
    <property type="entry name" value="Ribonuc_L-PSP"/>
    <property type="match status" value="1"/>
</dbReference>
<dbReference type="Proteomes" id="UP000186609">
    <property type="component" value="Chromosome"/>
</dbReference>
<dbReference type="RefSeq" id="WP_076203601.1">
    <property type="nucleotide sequence ID" value="NZ_CP019236.1"/>
</dbReference>
<dbReference type="Gene3D" id="3.30.1330.40">
    <property type="entry name" value="RutC-like"/>
    <property type="match status" value="1"/>
</dbReference>
<name>A0A1P8K2L6_9BURK</name>
<evidence type="ECO:0000313" key="1">
    <source>
        <dbReference type="EMBL" id="APW40171.1"/>
    </source>
</evidence>
<dbReference type="AlphaFoldDB" id="A0A1P8K2L6"/>
<dbReference type="EMBL" id="CP019236">
    <property type="protein sequence ID" value="APW40171.1"/>
    <property type="molecule type" value="Genomic_DNA"/>
</dbReference>
<dbReference type="SUPFAM" id="SSF55298">
    <property type="entry name" value="YjgF-like"/>
    <property type="match status" value="1"/>
</dbReference>
<dbReference type="InterPro" id="IPR035959">
    <property type="entry name" value="RutC-like_sf"/>
</dbReference>
<keyword evidence="2" id="KW-1185">Reference proteome</keyword>
<dbReference type="PANTHER" id="PTHR47328">
    <property type="match status" value="1"/>
</dbReference>
<proteinExistence type="predicted"/>
<dbReference type="PANTHER" id="PTHR47328:SF1">
    <property type="entry name" value="RUTC FAMILY PROTEIN YOAB"/>
    <property type="match status" value="1"/>
</dbReference>
<gene>
    <name evidence="1" type="ORF">RD110_25675</name>
</gene>
<dbReference type="CDD" id="cd06150">
    <property type="entry name" value="YjgF_YER057c_UK114_like_2"/>
    <property type="match status" value="1"/>
</dbReference>
<protein>
    <recommendedName>
        <fullName evidence="3">RidA/YER057c/UK114 family protein</fullName>
    </recommendedName>
</protein>
<dbReference type="InterPro" id="IPR006175">
    <property type="entry name" value="YjgF/YER057c/UK114"/>
</dbReference>